<feature type="domain" description="BRCT" evidence="2">
    <location>
        <begin position="159"/>
        <end position="249"/>
    </location>
</feature>
<organism evidence="3 4">
    <name type="scientific">Aspergillus arachidicola</name>
    <dbReference type="NCBI Taxonomy" id="656916"/>
    <lineage>
        <taxon>Eukaryota</taxon>
        <taxon>Fungi</taxon>
        <taxon>Dikarya</taxon>
        <taxon>Ascomycota</taxon>
        <taxon>Pezizomycotina</taxon>
        <taxon>Eurotiomycetes</taxon>
        <taxon>Eurotiomycetidae</taxon>
        <taxon>Eurotiales</taxon>
        <taxon>Aspergillaceae</taxon>
        <taxon>Aspergillus</taxon>
        <taxon>Aspergillus subgen. Circumdati</taxon>
    </lineage>
</organism>
<evidence type="ECO:0000256" key="1">
    <source>
        <dbReference type="SAM" id="MobiDB-lite"/>
    </source>
</evidence>
<protein>
    <recommendedName>
        <fullName evidence="2">BRCT domain-containing protein</fullName>
    </recommendedName>
</protein>
<feature type="region of interest" description="Disordered" evidence="1">
    <location>
        <begin position="1"/>
        <end position="43"/>
    </location>
</feature>
<accession>A0A2G7FSU8</accession>
<dbReference type="SUPFAM" id="SSF52113">
    <property type="entry name" value="BRCT domain"/>
    <property type="match status" value="1"/>
</dbReference>
<keyword evidence="4" id="KW-1185">Reference proteome</keyword>
<sequence>MSNTNQPPPKKTTPPLQNHLTFDPWNSCATGHQRADSSTGTAWRRTREEKLARQFNSAWGDCTDSLGGVTSLRKEEKGEWVRAHTNNRGETRDPGQRDIRSMMRVGKRSRDVSDAEKDRDSSERKLKGSKVAGLGVDASMGSLDELLPTSSSLSAEVKDVPQVFKGVTVYINSTYHPGVSDHYLKRLLTMHGAAVSLSLSRKVSHVIVAKPNAGPGMGFGGGLAASKLQKEISRGGWKGIKVVFVEWYFIFPVGDVGVLDADYKHRALESIEAGKRLSEARFAMEIMPKGQRSVLTFTGI</sequence>
<feature type="region of interest" description="Disordered" evidence="1">
    <location>
        <begin position="77"/>
        <end position="130"/>
    </location>
</feature>
<dbReference type="PROSITE" id="PS50172">
    <property type="entry name" value="BRCT"/>
    <property type="match status" value="1"/>
</dbReference>
<dbReference type="Proteomes" id="UP000231358">
    <property type="component" value="Unassembled WGS sequence"/>
</dbReference>
<dbReference type="InterPro" id="IPR036420">
    <property type="entry name" value="BRCT_dom_sf"/>
</dbReference>
<comment type="caution">
    <text evidence="3">The sequence shown here is derived from an EMBL/GenBank/DDBJ whole genome shotgun (WGS) entry which is preliminary data.</text>
</comment>
<dbReference type="Gene3D" id="3.40.50.10190">
    <property type="entry name" value="BRCT domain"/>
    <property type="match status" value="1"/>
</dbReference>
<dbReference type="Pfam" id="PF00533">
    <property type="entry name" value="BRCT"/>
    <property type="match status" value="1"/>
</dbReference>
<feature type="compositionally biased region" description="Basic and acidic residues" evidence="1">
    <location>
        <begin position="108"/>
        <end position="126"/>
    </location>
</feature>
<gene>
    <name evidence="3" type="ORF">AARAC_011149</name>
</gene>
<feature type="compositionally biased region" description="Pro residues" evidence="1">
    <location>
        <begin position="1"/>
        <end position="12"/>
    </location>
</feature>
<evidence type="ECO:0000313" key="3">
    <source>
        <dbReference type="EMBL" id="PIG82881.1"/>
    </source>
</evidence>
<proteinExistence type="predicted"/>
<reference evidence="3 4" key="1">
    <citation type="submission" date="2017-05" db="EMBL/GenBank/DDBJ databases">
        <title>Genome sequence for an aflatoxigenic pathogen of Argentinian peanut, Aspergillus arachidicola.</title>
        <authorList>
            <person name="Moore G."/>
            <person name="Beltz S.B."/>
            <person name="Mack B.M."/>
        </authorList>
    </citation>
    <scope>NUCLEOTIDE SEQUENCE [LARGE SCALE GENOMIC DNA]</scope>
    <source>
        <strain evidence="3 4">CBS 117610</strain>
    </source>
</reference>
<dbReference type="AlphaFoldDB" id="A0A2G7FSU8"/>
<evidence type="ECO:0000259" key="2">
    <source>
        <dbReference type="PROSITE" id="PS50172"/>
    </source>
</evidence>
<dbReference type="STRING" id="656916.A0A2G7FSU8"/>
<name>A0A2G7FSU8_9EURO</name>
<dbReference type="InterPro" id="IPR001357">
    <property type="entry name" value="BRCT_dom"/>
</dbReference>
<evidence type="ECO:0000313" key="4">
    <source>
        <dbReference type="Proteomes" id="UP000231358"/>
    </source>
</evidence>
<feature type="compositionally biased region" description="Basic and acidic residues" evidence="1">
    <location>
        <begin position="77"/>
        <end position="101"/>
    </location>
</feature>
<dbReference type="EMBL" id="NEXV01000488">
    <property type="protein sequence ID" value="PIG82881.1"/>
    <property type="molecule type" value="Genomic_DNA"/>
</dbReference>